<sequence length="128" mass="14668">MTSELRLLETITLIKQDYKSLNYSELISVLKSLKTISEQQHILHSIIQSLETLKTNALKNEGHLTKRELQVLKLIGQGIQSSGIAHKFNLSVSTVETHRKNIRKKLKLDGKEKLIVFAIIFNILEDNY</sequence>
<keyword evidence="1" id="KW-0805">Transcription regulation</keyword>
<dbReference type="InterPro" id="IPR036388">
    <property type="entry name" value="WH-like_DNA-bd_sf"/>
</dbReference>
<dbReference type="PROSITE" id="PS00622">
    <property type="entry name" value="HTH_LUXR_1"/>
    <property type="match status" value="1"/>
</dbReference>
<comment type="caution">
    <text evidence="5">The sequence shown here is derived from an EMBL/GenBank/DDBJ whole genome shotgun (WGS) entry which is preliminary data.</text>
</comment>
<evidence type="ECO:0000313" key="5">
    <source>
        <dbReference type="EMBL" id="MCC1484495.1"/>
    </source>
</evidence>
<evidence type="ECO:0000259" key="4">
    <source>
        <dbReference type="PROSITE" id="PS50043"/>
    </source>
</evidence>
<evidence type="ECO:0000256" key="1">
    <source>
        <dbReference type="ARBA" id="ARBA00023015"/>
    </source>
</evidence>
<dbReference type="PRINTS" id="PR00038">
    <property type="entry name" value="HTHLUXR"/>
</dbReference>
<evidence type="ECO:0000313" key="6">
    <source>
        <dbReference type="Proteomes" id="UP000778797"/>
    </source>
</evidence>
<dbReference type="PANTHER" id="PTHR44688:SF16">
    <property type="entry name" value="DNA-BINDING TRANSCRIPTIONAL ACTIVATOR DEVR_DOSR"/>
    <property type="match status" value="1"/>
</dbReference>
<feature type="domain" description="HTH luxR-type" evidence="4">
    <location>
        <begin position="57"/>
        <end position="122"/>
    </location>
</feature>
<keyword evidence="3" id="KW-0804">Transcription</keyword>
<evidence type="ECO:0000256" key="2">
    <source>
        <dbReference type="ARBA" id="ARBA00023125"/>
    </source>
</evidence>
<dbReference type="EMBL" id="JAFMPT010000008">
    <property type="protein sequence ID" value="MCC1484495.1"/>
    <property type="molecule type" value="Genomic_DNA"/>
</dbReference>
<dbReference type="Gene3D" id="1.10.10.10">
    <property type="entry name" value="Winged helix-like DNA-binding domain superfamily/Winged helix DNA-binding domain"/>
    <property type="match status" value="1"/>
</dbReference>
<dbReference type="InterPro" id="IPR000792">
    <property type="entry name" value="Tscrpt_reg_LuxR_C"/>
</dbReference>
<reference evidence="5" key="1">
    <citation type="submission" date="2021-03" db="EMBL/GenBank/DDBJ databases">
        <authorList>
            <person name="Ping X."/>
        </authorList>
    </citation>
    <scope>NUCLEOTIDE SEQUENCE</scope>
    <source>
        <strain evidence="5">E313</strain>
    </source>
</reference>
<dbReference type="PROSITE" id="PS50043">
    <property type="entry name" value="HTH_LUXR_2"/>
    <property type="match status" value="1"/>
</dbReference>
<dbReference type="PANTHER" id="PTHR44688">
    <property type="entry name" value="DNA-BINDING TRANSCRIPTIONAL ACTIVATOR DEVR_DOSR"/>
    <property type="match status" value="1"/>
</dbReference>
<evidence type="ECO:0000256" key="3">
    <source>
        <dbReference type="ARBA" id="ARBA00023163"/>
    </source>
</evidence>
<protein>
    <submittedName>
        <fullName evidence="5">Response regulator transcription factor</fullName>
    </submittedName>
</protein>
<organism evidence="5 6">
    <name type="scientific">Winogradskyella immobilis</name>
    <dbReference type="NCBI Taxonomy" id="2816852"/>
    <lineage>
        <taxon>Bacteria</taxon>
        <taxon>Pseudomonadati</taxon>
        <taxon>Bacteroidota</taxon>
        <taxon>Flavobacteriia</taxon>
        <taxon>Flavobacteriales</taxon>
        <taxon>Flavobacteriaceae</taxon>
        <taxon>Winogradskyella</taxon>
    </lineage>
</organism>
<dbReference type="Proteomes" id="UP000778797">
    <property type="component" value="Unassembled WGS sequence"/>
</dbReference>
<name>A0ABS8EMP0_9FLAO</name>
<dbReference type="CDD" id="cd06170">
    <property type="entry name" value="LuxR_C_like"/>
    <property type="match status" value="1"/>
</dbReference>
<dbReference type="SUPFAM" id="SSF46894">
    <property type="entry name" value="C-terminal effector domain of the bipartite response regulators"/>
    <property type="match status" value="1"/>
</dbReference>
<keyword evidence="2" id="KW-0238">DNA-binding</keyword>
<dbReference type="InterPro" id="IPR016032">
    <property type="entry name" value="Sig_transdc_resp-reg_C-effctor"/>
</dbReference>
<dbReference type="Pfam" id="PF00196">
    <property type="entry name" value="GerE"/>
    <property type="match status" value="1"/>
</dbReference>
<accession>A0ABS8EMP0</accession>
<proteinExistence type="predicted"/>
<keyword evidence="6" id="KW-1185">Reference proteome</keyword>
<dbReference type="RefSeq" id="WP_227476941.1">
    <property type="nucleotide sequence ID" value="NZ_JAFMPT010000008.1"/>
</dbReference>
<reference evidence="5" key="2">
    <citation type="submission" date="2021-10" db="EMBL/GenBank/DDBJ databases">
        <title>Genome of Winogradskyella sp. E313.</title>
        <authorList>
            <person name="Zhou Y."/>
        </authorList>
    </citation>
    <scope>NUCLEOTIDE SEQUENCE</scope>
    <source>
        <strain evidence="5">E313</strain>
    </source>
</reference>
<gene>
    <name evidence="5" type="ORF">J1C55_07850</name>
</gene>
<dbReference type="SMART" id="SM00421">
    <property type="entry name" value="HTH_LUXR"/>
    <property type="match status" value="1"/>
</dbReference>